<accession>A0A0E9SAM3</accession>
<dbReference type="EMBL" id="GBXM01070266">
    <property type="protein sequence ID" value="JAH38311.1"/>
    <property type="molecule type" value="Transcribed_RNA"/>
</dbReference>
<dbReference type="AlphaFoldDB" id="A0A0E9SAM3"/>
<proteinExistence type="predicted"/>
<reference evidence="1" key="1">
    <citation type="submission" date="2014-11" db="EMBL/GenBank/DDBJ databases">
        <authorList>
            <person name="Amaro Gonzalez C."/>
        </authorList>
    </citation>
    <scope>NUCLEOTIDE SEQUENCE</scope>
</reference>
<sequence>MKQLCSLNMIARWFFRDVLGFYTRS</sequence>
<organism evidence="1">
    <name type="scientific">Anguilla anguilla</name>
    <name type="common">European freshwater eel</name>
    <name type="synonym">Muraena anguilla</name>
    <dbReference type="NCBI Taxonomy" id="7936"/>
    <lineage>
        <taxon>Eukaryota</taxon>
        <taxon>Metazoa</taxon>
        <taxon>Chordata</taxon>
        <taxon>Craniata</taxon>
        <taxon>Vertebrata</taxon>
        <taxon>Euteleostomi</taxon>
        <taxon>Actinopterygii</taxon>
        <taxon>Neopterygii</taxon>
        <taxon>Teleostei</taxon>
        <taxon>Anguilliformes</taxon>
        <taxon>Anguillidae</taxon>
        <taxon>Anguilla</taxon>
    </lineage>
</organism>
<protein>
    <submittedName>
        <fullName evidence="1">Uncharacterized protein</fullName>
    </submittedName>
</protein>
<name>A0A0E9SAM3_ANGAN</name>
<evidence type="ECO:0000313" key="1">
    <source>
        <dbReference type="EMBL" id="JAH38311.1"/>
    </source>
</evidence>
<reference evidence="1" key="2">
    <citation type="journal article" date="2015" name="Fish Shellfish Immunol.">
        <title>Early steps in the European eel (Anguilla anguilla)-Vibrio vulnificus interaction in the gills: Role of the RtxA13 toxin.</title>
        <authorList>
            <person name="Callol A."/>
            <person name="Pajuelo D."/>
            <person name="Ebbesson L."/>
            <person name="Teles M."/>
            <person name="MacKenzie S."/>
            <person name="Amaro C."/>
        </authorList>
    </citation>
    <scope>NUCLEOTIDE SEQUENCE</scope>
</reference>